<dbReference type="InterPro" id="IPR047215">
    <property type="entry name" value="Galactose_mutarotase-like"/>
</dbReference>
<dbReference type="InterPro" id="IPR011013">
    <property type="entry name" value="Gal_mutarotase_sf_dom"/>
</dbReference>
<dbReference type="Gene3D" id="2.70.98.10">
    <property type="match status" value="1"/>
</dbReference>
<dbReference type="InterPro" id="IPR008183">
    <property type="entry name" value="Aldose_1/G6P_1-epimerase"/>
</dbReference>
<comment type="pathway">
    <text evidence="3 8">Carbohydrate metabolism; hexose metabolism.</text>
</comment>
<keyword evidence="5 8" id="KW-0413">Isomerase</keyword>
<dbReference type="Pfam" id="PF01263">
    <property type="entry name" value="Aldose_epim"/>
    <property type="match status" value="1"/>
</dbReference>
<dbReference type="EMBL" id="CAWYQH010000130">
    <property type="protein sequence ID" value="CAK8692434.1"/>
    <property type="molecule type" value="Genomic_DNA"/>
</dbReference>
<evidence type="ECO:0000256" key="5">
    <source>
        <dbReference type="ARBA" id="ARBA00023235"/>
    </source>
</evidence>
<reference evidence="9 10" key="1">
    <citation type="submission" date="2024-02" db="EMBL/GenBank/DDBJ databases">
        <authorList>
            <person name="Daric V."/>
            <person name="Darras S."/>
        </authorList>
    </citation>
    <scope>NUCLEOTIDE SEQUENCE [LARGE SCALE GENOMIC DNA]</scope>
</reference>
<sequence>MSQTKVDIRKFGATKDGYEVKLYTLSSNHVEVGIISYGAAISFLNVPDKDGCKDDIVTGFDTLEDYCDKRTYFGCIVGRVANRIAKGKYTIDGKSYALPINNGPNTLHGGLEGFDKKIWEAETSGESVIFSLTSPDGDEGHPGEMSVSVSYTLQENILSIKYHATTTKHTPINLTNHSFFNLGGHKTWDTDLSNHEISIPADSYLPADNDCLVTGEVRPVDGTVFDLRNPVTLTEDLLSKTGVGFDHNFCLQRNNKRNLHAKVKHMPSGRILIVESTQPGCQLYTGNFLSGISGKHGASYTKHSAFCLESQNWPDAINNPGSFPDSVLLPNKEYSHSTWWTFDTA</sequence>
<comment type="catalytic activity">
    <reaction evidence="1">
        <text>alpha-D-galactose = beta-D-galactose</text>
        <dbReference type="Rhea" id="RHEA:28675"/>
        <dbReference type="ChEBI" id="CHEBI:27667"/>
        <dbReference type="ChEBI" id="CHEBI:28061"/>
        <dbReference type="EC" id="5.1.3.3"/>
    </reaction>
    <physiologicalReaction direction="right-to-left" evidence="1">
        <dbReference type="Rhea" id="RHEA:28677"/>
    </physiologicalReaction>
</comment>
<evidence type="ECO:0000256" key="3">
    <source>
        <dbReference type="ARBA" id="ARBA00005028"/>
    </source>
</evidence>
<name>A0ABP0GNN6_CLALP</name>
<comment type="caution">
    <text evidence="9">The sequence shown here is derived from an EMBL/GenBank/DDBJ whole genome shotgun (WGS) entry which is preliminary data.</text>
</comment>
<evidence type="ECO:0000256" key="7">
    <source>
        <dbReference type="ARBA" id="ARBA00045743"/>
    </source>
</evidence>
<gene>
    <name evidence="9" type="ORF">CVLEPA_LOCUS25700</name>
</gene>
<proteinExistence type="inferred from homology"/>
<dbReference type="SUPFAM" id="SSF74650">
    <property type="entry name" value="Galactose mutarotase-like"/>
    <property type="match status" value="1"/>
</dbReference>
<comment type="pathway">
    <text evidence="2">Carbohydrate metabolism; galactose metabolism.</text>
</comment>
<evidence type="ECO:0000256" key="6">
    <source>
        <dbReference type="ARBA" id="ARBA00023277"/>
    </source>
</evidence>
<evidence type="ECO:0000256" key="4">
    <source>
        <dbReference type="ARBA" id="ARBA00006206"/>
    </source>
</evidence>
<dbReference type="InterPro" id="IPR014718">
    <property type="entry name" value="GH-type_carb-bd"/>
</dbReference>
<organism evidence="9 10">
    <name type="scientific">Clavelina lepadiformis</name>
    <name type="common">Light-bulb sea squirt</name>
    <name type="synonym">Ascidia lepadiformis</name>
    <dbReference type="NCBI Taxonomy" id="159417"/>
    <lineage>
        <taxon>Eukaryota</taxon>
        <taxon>Metazoa</taxon>
        <taxon>Chordata</taxon>
        <taxon>Tunicata</taxon>
        <taxon>Ascidiacea</taxon>
        <taxon>Aplousobranchia</taxon>
        <taxon>Clavelinidae</taxon>
        <taxon>Clavelina</taxon>
    </lineage>
</organism>
<accession>A0ABP0GNN6</accession>
<evidence type="ECO:0000313" key="10">
    <source>
        <dbReference type="Proteomes" id="UP001642483"/>
    </source>
</evidence>
<evidence type="ECO:0000313" key="9">
    <source>
        <dbReference type="EMBL" id="CAK8692434.1"/>
    </source>
</evidence>
<keyword evidence="6 8" id="KW-0119">Carbohydrate metabolism</keyword>
<dbReference type="InterPro" id="IPR015443">
    <property type="entry name" value="Aldose_1-epimerase"/>
</dbReference>
<dbReference type="Proteomes" id="UP001642483">
    <property type="component" value="Unassembled WGS sequence"/>
</dbReference>
<evidence type="ECO:0000256" key="1">
    <source>
        <dbReference type="ARBA" id="ARBA00001712"/>
    </source>
</evidence>
<protein>
    <recommendedName>
        <fullName evidence="8">Aldose 1-epimerase</fullName>
        <ecNumber evidence="8">5.1.3.3</ecNumber>
    </recommendedName>
</protein>
<dbReference type="EC" id="5.1.3.3" evidence="8"/>
<dbReference type="PANTHER" id="PTHR10091">
    <property type="entry name" value="ALDOSE-1-EPIMERASE"/>
    <property type="match status" value="1"/>
</dbReference>
<dbReference type="CDD" id="cd09019">
    <property type="entry name" value="galactose_mutarotase_like"/>
    <property type="match status" value="1"/>
</dbReference>
<evidence type="ECO:0000256" key="8">
    <source>
        <dbReference type="PIRNR" id="PIRNR005096"/>
    </source>
</evidence>
<keyword evidence="10" id="KW-1185">Reference proteome</keyword>
<dbReference type="PIRSF" id="PIRSF005096">
    <property type="entry name" value="GALM"/>
    <property type="match status" value="1"/>
</dbReference>
<comment type="function">
    <text evidence="7">Mutarotase that catalyzes the interconversion of beta-D-galactose and alpha-D-galactose during galactose metabolism. Beta-D-galactose is metabolized in the liver into glucose 1-phosphate, the primary metabolic fuel, by the action of four enzymes that constitute the Leloir pathway: GALM, GALK1 (galactokinase), GALT (galactose-1-phosphate uridylyltransferase) and GALE (UDP-galactose-4'-epimerase). Involved in the maintenance of the equilibrium between the beta- and alpha-anomers of galactose, therefore ensuring a sufficient supply of the alpha-anomer for GALK1. Also active on D-glucose although shows a preference for galactose over glucose.</text>
</comment>
<evidence type="ECO:0000256" key="2">
    <source>
        <dbReference type="ARBA" id="ARBA00004947"/>
    </source>
</evidence>
<dbReference type="PANTHER" id="PTHR10091:SF0">
    <property type="entry name" value="GALACTOSE MUTAROTASE"/>
    <property type="match status" value="1"/>
</dbReference>
<dbReference type="NCBIfam" id="NF008277">
    <property type="entry name" value="PRK11055.1"/>
    <property type="match status" value="1"/>
</dbReference>
<comment type="catalytic activity">
    <reaction evidence="8">
        <text>alpha-D-glucose = beta-D-glucose</text>
        <dbReference type="Rhea" id="RHEA:10264"/>
        <dbReference type="ChEBI" id="CHEBI:15903"/>
        <dbReference type="ChEBI" id="CHEBI:17925"/>
        <dbReference type="EC" id="5.1.3.3"/>
    </reaction>
</comment>
<comment type="similarity">
    <text evidence="4 8">Belongs to the aldose epimerase family.</text>
</comment>